<evidence type="ECO:0000259" key="1">
    <source>
        <dbReference type="Pfam" id="PF04149"/>
    </source>
</evidence>
<gene>
    <name evidence="2" type="ORF">GCM10010515_11260</name>
</gene>
<feature type="domain" description="DUF397" evidence="1">
    <location>
        <begin position="37"/>
        <end position="88"/>
    </location>
</feature>
<evidence type="ECO:0000313" key="3">
    <source>
        <dbReference type="Proteomes" id="UP000645555"/>
    </source>
</evidence>
<dbReference type="Proteomes" id="UP000645555">
    <property type="component" value="Unassembled WGS sequence"/>
</dbReference>
<dbReference type="Pfam" id="PF04149">
    <property type="entry name" value="DUF397"/>
    <property type="match status" value="1"/>
</dbReference>
<organism evidence="2 3">
    <name type="scientific">Streptomyces fructofermentans</name>
    <dbReference type="NCBI Taxonomy" id="152141"/>
    <lineage>
        <taxon>Bacteria</taxon>
        <taxon>Bacillati</taxon>
        <taxon>Actinomycetota</taxon>
        <taxon>Actinomycetes</taxon>
        <taxon>Kitasatosporales</taxon>
        <taxon>Streptomycetaceae</taxon>
        <taxon>Streptomyces</taxon>
    </lineage>
</organism>
<dbReference type="EMBL" id="BMWD01000003">
    <property type="protein sequence ID" value="GGX46199.1"/>
    <property type="molecule type" value="Genomic_DNA"/>
</dbReference>
<sequence length="93" mass="9781">MAQTELWVPEGTRNAVTATQQLATGANMAIKQGATDAWTKSSYSQGNGACVEVKSPVLTAIAVRDSKVHEGPTLAFPAESWNAFVSEVSRGTV</sequence>
<reference evidence="2" key="1">
    <citation type="journal article" date="2014" name="Int. J. Syst. Evol. Microbiol.">
        <title>Complete genome sequence of Corynebacterium casei LMG S-19264T (=DSM 44701T), isolated from a smear-ripened cheese.</title>
        <authorList>
            <consortium name="US DOE Joint Genome Institute (JGI-PGF)"/>
            <person name="Walter F."/>
            <person name="Albersmeier A."/>
            <person name="Kalinowski J."/>
            <person name="Ruckert C."/>
        </authorList>
    </citation>
    <scope>NUCLEOTIDE SEQUENCE</scope>
    <source>
        <strain evidence="2">JCM 4956</strain>
    </source>
</reference>
<reference evidence="2" key="2">
    <citation type="submission" date="2020-09" db="EMBL/GenBank/DDBJ databases">
        <authorList>
            <person name="Sun Q."/>
            <person name="Ohkuma M."/>
        </authorList>
    </citation>
    <scope>NUCLEOTIDE SEQUENCE</scope>
    <source>
        <strain evidence="2">JCM 4956</strain>
    </source>
</reference>
<proteinExistence type="predicted"/>
<dbReference type="InterPro" id="IPR007278">
    <property type="entry name" value="DUF397"/>
</dbReference>
<keyword evidence="3" id="KW-1185">Reference proteome</keyword>
<evidence type="ECO:0000313" key="2">
    <source>
        <dbReference type="EMBL" id="GGX46199.1"/>
    </source>
</evidence>
<name>A0A918K5H8_9ACTN</name>
<comment type="caution">
    <text evidence="2">The sequence shown here is derived from an EMBL/GenBank/DDBJ whole genome shotgun (WGS) entry which is preliminary data.</text>
</comment>
<protein>
    <recommendedName>
        <fullName evidence="1">DUF397 domain-containing protein</fullName>
    </recommendedName>
</protein>
<dbReference type="AlphaFoldDB" id="A0A918K5H8"/>
<accession>A0A918K5H8</accession>